<sequence length="73" mass="8098">MNERIVPFTTLQRVCVPIGPLPRTLTVRRWADRLGIRYNHDGRGGIWTTLDALNAAIGLGVAADKSPKMEDLI</sequence>
<dbReference type="Proteomes" id="UP000829194">
    <property type="component" value="Chromosome"/>
</dbReference>
<gene>
    <name evidence="1" type="ORF">MOV92_16610</name>
</gene>
<dbReference type="RefSeq" id="WP_083512592.1">
    <property type="nucleotide sequence ID" value="NZ_CP011131.1"/>
</dbReference>
<keyword evidence="2" id="KW-1185">Reference proteome</keyword>
<proteinExistence type="predicted"/>
<evidence type="ECO:0000313" key="2">
    <source>
        <dbReference type="Proteomes" id="UP000829194"/>
    </source>
</evidence>
<organism evidence="1 2">
    <name type="scientific">Lysobacter gummosus</name>
    <dbReference type="NCBI Taxonomy" id="262324"/>
    <lineage>
        <taxon>Bacteria</taxon>
        <taxon>Pseudomonadati</taxon>
        <taxon>Pseudomonadota</taxon>
        <taxon>Gammaproteobacteria</taxon>
        <taxon>Lysobacterales</taxon>
        <taxon>Lysobacteraceae</taxon>
        <taxon>Lysobacter</taxon>
    </lineage>
</organism>
<accession>A0ABY3X6B4</accession>
<name>A0ABY3X6B4_9GAMM</name>
<dbReference type="EMBL" id="CP093547">
    <property type="protein sequence ID" value="UNP28112.1"/>
    <property type="molecule type" value="Genomic_DNA"/>
</dbReference>
<protein>
    <submittedName>
        <fullName evidence="1">Uncharacterized protein</fullName>
    </submittedName>
</protein>
<reference evidence="1 2" key="1">
    <citation type="submission" date="2022-03" db="EMBL/GenBank/DDBJ databases">
        <title>Complete genome sequence of Lysobacter capsici VKM B-2533 and Lysobacter gummosus 10.1.1, promising sources of lytic agents.</title>
        <authorList>
            <person name="Tarlachkov S.V."/>
            <person name="Kudryakova I.V."/>
            <person name="Afoshin A.S."/>
            <person name="Leontyevskaya E.A."/>
            <person name="Leontyevskaya N.V."/>
        </authorList>
    </citation>
    <scope>NUCLEOTIDE SEQUENCE [LARGE SCALE GENOMIC DNA]</scope>
    <source>
        <strain evidence="1 2">10.1.1</strain>
    </source>
</reference>
<evidence type="ECO:0000313" key="1">
    <source>
        <dbReference type="EMBL" id="UNP28112.1"/>
    </source>
</evidence>